<dbReference type="GO" id="GO:0005758">
    <property type="term" value="C:mitochondrial intermembrane space"/>
    <property type="evidence" value="ECO:0007669"/>
    <property type="project" value="InterPro"/>
</dbReference>
<comment type="similarity">
    <text evidence="1">Belongs to the MIX23 family.</text>
</comment>
<dbReference type="Pfam" id="PF09774">
    <property type="entry name" value="MIX23"/>
    <property type="match status" value="1"/>
</dbReference>
<evidence type="ECO:0000313" key="3">
    <source>
        <dbReference type="Proteomes" id="UP001201980"/>
    </source>
</evidence>
<sequence>MNAPLDRPKVTPQFCFDTVALREFLRLSRASVDDSITQALNALNTPSAAGFDPNSTMQRGPRSISRQIDGEACDDFKKKVLFPTWQSRSDILHYCALVATSPDPTDPTAAIRESEAAKNKDRVVDERLDPYSGRFFPTEPRTQALATLVRTERGVENIVRHRTWDVVKTRCGQQHLSGWEQPMKQWEMETEKKR</sequence>
<proteinExistence type="inferred from homology"/>
<protein>
    <submittedName>
        <fullName evidence="2">Caffeine-induced death protein 2</fullName>
    </submittedName>
</protein>
<evidence type="ECO:0000313" key="2">
    <source>
        <dbReference type="EMBL" id="KAJ2892141.1"/>
    </source>
</evidence>
<organism evidence="2 3">
    <name type="scientific">Zalerion maritima</name>
    <dbReference type="NCBI Taxonomy" id="339359"/>
    <lineage>
        <taxon>Eukaryota</taxon>
        <taxon>Fungi</taxon>
        <taxon>Dikarya</taxon>
        <taxon>Ascomycota</taxon>
        <taxon>Pezizomycotina</taxon>
        <taxon>Sordariomycetes</taxon>
        <taxon>Lulworthiomycetidae</taxon>
        <taxon>Lulworthiales</taxon>
        <taxon>Lulworthiaceae</taxon>
        <taxon>Zalerion</taxon>
    </lineage>
</organism>
<name>A0AAD5WM37_9PEZI</name>
<dbReference type="PANTHER" id="PTHR31905:SF2">
    <property type="entry name" value="PROTEIN MIX23"/>
    <property type="match status" value="1"/>
</dbReference>
<reference evidence="2" key="1">
    <citation type="submission" date="2022-07" db="EMBL/GenBank/DDBJ databases">
        <title>Draft genome sequence of Zalerion maritima ATCC 34329, a (micro)plastics degrading marine fungus.</title>
        <authorList>
            <person name="Paco A."/>
            <person name="Goncalves M.F.M."/>
            <person name="Rocha-Santos T.A.P."/>
            <person name="Alves A."/>
        </authorList>
    </citation>
    <scope>NUCLEOTIDE SEQUENCE</scope>
    <source>
        <strain evidence="2">ATCC 34329</strain>
    </source>
</reference>
<dbReference type="Proteomes" id="UP001201980">
    <property type="component" value="Unassembled WGS sequence"/>
</dbReference>
<evidence type="ECO:0000256" key="1">
    <source>
        <dbReference type="ARBA" id="ARBA00024204"/>
    </source>
</evidence>
<comment type="caution">
    <text evidence="2">The sequence shown here is derived from an EMBL/GenBank/DDBJ whole genome shotgun (WGS) entry which is preliminary data.</text>
</comment>
<dbReference type="PIRSF" id="PIRSF022603">
    <property type="entry name" value="UCP022603"/>
    <property type="match status" value="1"/>
</dbReference>
<dbReference type="InterPro" id="IPR016805">
    <property type="entry name" value="MIX23_fungal"/>
</dbReference>
<dbReference type="PANTHER" id="PTHR31905">
    <property type="entry name" value="COILED-COIL DOMAIN-CONTAINING PROTEIN 58"/>
    <property type="match status" value="1"/>
</dbReference>
<gene>
    <name evidence="2" type="ORF">MKZ38_010214</name>
</gene>
<dbReference type="AlphaFoldDB" id="A0AAD5WM37"/>
<accession>A0AAD5WM37</accession>
<dbReference type="InterPro" id="IPR019171">
    <property type="entry name" value="MIX23"/>
</dbReference>
<keyword evidence="3" id="KW-1185">Reference proteome</keyword>
<dbReference type="EMBL" id="JAKWBI020000882">
    <property type="protein sequence ID" value="KAJ2892141.1"/>
    <property type="molecule type" value="Genomic_DNA"/>
</dbReference>